<accession>A0A3D6ATI6</accession>
<evidence type="ECO:0000259" key="1">
    <source>
        <dbReference type="Pfam" id="PF18962"/>
    </source>
</evidence>
<dbReference type="Pfam" id="PF18962">
    <property type="entry name" value="Por_Secre_tail"/>
    <property type="match status" value="1"/>
</dbReference>
<evidence type="ECO:0000313" key="7">
    <source>
        <dbReference type="Proteomes" id="UP000448877"/>
    </source>
</evidence>
<evidence type="ECO:0000313" key="4">
    <source>
        <dbReference type="EMBL" id="RGS38497.1"/>
    </source>
</evidence>
<name>A0A3D6ATI6_9BACE</name>
<comment type="caution">
    <text evidence="2">The sequence shown here is derived from an EMBL/GenBank/DDBJ whole genome shotgun (WGS) entry which is preliminary data.</text>
</comment>
<dbReference type="RefSeq" id="WP_007210856.1">
    <property type="nucleotide sequence ID" value="NZ_JBBNHH010000001.1"/>
</dbReference>
<dbReference type="Proteomes" id="UP000448877">
    <property type="component" value="Unassembled WGS sequence"/>
</dbReference>
<evidence type="ECO:0000313" key="5">
    <source>
        <dbReference type="Proteomes" id="UP000283341"/>
    </source>
</evidence>
<feature type="domain" description="Secretion system C-terminal sorting" evidence="1">
    <location>
        <begin position="70"/>
        <end position="142"/>
    </location>
</feature>
<reference evidence="4 5" key="1">
    <citation type="submission" date="2018-08" db="EMBL/GenBank/DDBJ databases">
        <title>A genome reference for cultivated species of the human gut microbiota.</title>
        <authorList>
            <person name="Zou Y."/>
            <person name="Xue W."/>
            <person name="Luo G."/>
        </authorList>
    </citation>
    <scope>NUCLEOTIDE SEQUENCE [LARGE SCALE GENOMIC DNA]</scope>
    <source>
        <strain evidence="4 5">AF22-3AC</strain>
    </source>
</reference>
<evidence type="ECO:0000313" key="3">
    <source>
        <dbReference type="EMBL" id="KAA5419612.1"/>
    </source>
</evidence>
<dbReference type="EMBL" id="QRVJ01000003">
    <property type="protein sequence ID" value="RGS38497.1"/>
    <property type="molecule type" value="Genomic_DNA"/>
</dbReference>
<dbReference type="NCBIfam" id="TIGR04183">
    <property type="entry name" value="Por_Secre_tail"/>
    <property type="match status" value="1"/>
</dbReference>
<sequence>MKNMKLKLILLLINLGLATSIFSQSLLYLYDAAGNRITRMQVATRSFVLQKNEVNVVSSEGLLERKAIKLFPNPVQTKLTVLLSELFEPGYGEVFLYDLQGRLLLSQDVTSIRTILQLDSFVSGTYLLKLVFGSRQSIWKIIKE</sequence>
<dbReference type="EMBL" id="VVYV01000013">
    <property type="protein sequence ID" value="KAA5419612.1"/>
    <property type="molecule type" value="Genomic_DNA"/>
</dbReference>
<organism evidence="2 6">
    <name type="scientific">Bacteroides cellulosilyticus</name>
    <dbReference type="NCBI Taxonomy" id="246787"/>
    <lineage>
        <taxon>Bacteria</taxon>
        <taxon>Pseudomonadati</taxon>
        <taxon>Bacteroidota</taxon>
        <taxon>Bacteroidia</taxon>
        <taxon>Bacteroidales</taxon>
        <taxon>Bacteroidaceae</taxon>
        <taxon>Bacteroides</taxon>
    </lineage>
</organism>
<dbReference type="Proteomes" id="UP000325055">
    <property type="component" value="Unassembled WGS sequence"/>
</dbReference>
<dbReference type="Proteomes" id="UP000283341">
    <property type="component" value="Unassembled WGS sequence"/>
</dbReference>
<proteinExistence type="predicted"/>
<dbReference type="InterPro" id="IPR026444">
    <property type="entry name" value="Secre_tail"/>
</dbReference>
<evidence type="ECO:0000313" key="6">
    <source>
        <dbReference type="Proteomes" id="UP000325055"/>
    </source>
</evidence>
<dbReference type="AlphaFoldDB" id="A0A3D6ATI6"/>
<evidence type="ECO:0000313" key="2">
    <source>
        <dbReference type="EMBL" id="KAA5409889.1"/>
    </source>
</evidence>
<reference evidence="6 7" key="2">
    <citation type="journal article" date="2019" name="Nat. Med.">
        <title>A library of human gut bacterial isolates paired with longitudinal multiomics data enables mechanistic microbiome research.</title>
        <authorList>
            <person name="Poyet M."/>
            <person name="Groussin M."/>
            <person name="Gibbons S.M."/>
            <person name="Avila-Pacheco J."/>
            <person name="Jiang X."/>
            <person name="Kearney S.M."/>
            <person name="Perrotta A.R."/>
            <person name="Berdy B."/>
            <person name="Zhao S."/>
            <person name="Lieberman T.D."/>
            <person name="Swanson P.K."/>
            <person name="Smith M."/>
            <person name="Roesemann S."/>
            <person name="Alexander J.E."/>
            <person name="Rich S.A."/>
            <person name="Livny J."/>
            <person name="Vlamakis H."/>
            <person name="Clish C."/>
            <person name="Bullock K."/>
            <person name="Deik A."/>
            <person name="Scott J."/>
            <person name="Pierce K.A."/>
            <person name="Xavier R.J."/>
            <person name="Alm E.J."/>
        </authorList>
    </citation>
    <scope>NUCLEOTIDE SEQUENCE [LARGE SCALE GENOMIC DNA]</scope>
    <source>
        <strain evidence="3 7">BIOML-A6</strain>
        <strain evidence="2 6">BIOML-A7</strain>
    </source>
</reference>
<dbReference type="EMBL" id="VVYW01000005">
    <property type="protein sequence ID" value="KAA5409889.1"/>
    <property type="molecule type" value="Genomic_DNA"/>
</dbReference>
<protein>
    <submittedName>
        <fullName evidence="4">T9SS C-terminal target domain-containing protein</fullName>
    </submittedName>
    <submittedName>
        <fullName evidence="2">T9SS type A sorting domain-containing protein</fullName>
    </submittedName>
</protein>
<gene>
    <name evidence="4" type="ORF">DWX97_05775</name>
    <name evidence="3" type="ORF">F2Y81_09440</name>
    <name evidence="2" type="ORF">F2Y86_06780</name>
</gene>